<organism evidence="1 2">
    <name type="scientific">Vibrio pomeroyi</name>
    <dbReference type="NCBI Taxonomy" id="198832"/>
    <lineage>
        <taxon>Bacteria</taxon>
        <taxon>Pseudomonadati</taxon>
        <taxon>Pseudomonadota</taxon>
        <taxon>Gammaproteobacteria</taxon>
        <taxon>Vibrionales</taxon>
        <taxon>Vibrionaceae</taxon>
        <taxon>Vibrio</taxon>
    </lineage>
</organism>
<dbReference type="Proteomes" id="UP001570071">
    <property type="component" value="Unassembled WGS sequence"/>
</dbReference>
<dbReference type="InterPro" id="IPR010352">
    <property type="entry name" value="DUF945"/>
</dbReference>
<evidence type="ECO:0000313" key="1">
    <source>
        <dbReference type="EMBL" id="MEZ8719546.1"/>
    </source>
</evidence>
<keyword evidence="2" id="KW-1185">Reference proteome</keyword>
<evidence type="ECO:0000313" key="2">
    <source>
        <dbReference type="Proteomes" id="UP001570071"/>
    </source>
</evidence>
<proteinExistence type="predicted"/>
<accession>A0ABV4MQZ9</accession>
<comment type="caution">
    <text evidence="1">The sequence shown here is derived from an EMBL/GenBank/DDBJ whole genome shotgun (WGS) entry which is preliminary data.</text>
</comment>
<name>A0ABV4MQZ9_9VIBR</name>
<protein>
    <submittedName>
        <fullName evidence="1">DUF945 family protein</fullName>
    </submittedName>
</protein>
<gene>
    <name evidence="1" type="ORF">AB6D66_00610</name>
</gene>
<reference evidence="1 2" key="1">
    <citation type="journal article" date="2024" name="ISME J.">
        <title>Tailless and filamentous prophages are predominant in marine Vibrio.</title>
        <authorList>
            <person name="Steensen K."/>
            <person name="Seneca J."/>
            <person name="Bartlau N."/>
            <person name="Yu X.A."/>
            <person name="Hussain F.A."/>
            <person name="Polz M.F."/>
        </authorList>
    </citation>
    <scope>NUCLEOTIDE SEQUENCE [LARGE SCALE GENOMIC DNA]</scope>
    <source>
        <strain evidence="1 2">10N.239.312.F12</strain>
    </source>
</reference>
<sequence length="435" mass="45917">MKINRNHLLAGVIVTGILGGVTVALVDKGISAGYGHALSKLNSIKGLTAKASDVKIGFGSTYAETVLTMNNRFSGMVGDQLTGGEDITIVVKHTLDHFSYPFEISHDAAFGAETSKLIADSLNLEGGDGAIMPVPGQLISRHKFDGSFDAIGVIDHIQYGNVLSLDPTRIYFATTKDGSAATLKSSSDELVISSTGNGSKIKLVSVNYSWNGTLDGCKAVCEGEQQFSFGKLEQFDGRGSLSLLASDVGLSSSSYLSNDKYNFMFSGIAGALENNTVQWSDFALHTSVTDVKRAAVDEFSKELKVVMMPETSEELAAAKLQEMYARLLETGLSMNVDSLKAKSINGDMNASVSILLPEGKMPNLALNPLGLIPVIEGKLDASFPVAEIDKVFGVGSALSATQTGFAILSDDKKSIKTKIVLAGGQAKINGNLVPL</sequence>
<dbReference type="RefSeq" id="WP_269337318.1">
    <property type="nucleotide sequence ID" value="NZ_JBFSSG010000001.1"/>
</dbReference>
<dbReference type="Pfam" id="PF06097">
    <property type="entry name" value="DUF945"/>
    <property type="match status" value="1"/>
</dbReference>
<dbReference type="EMBL" id="JBFSSG010000001">
    <property type="protein sequence ID" value="MEZ8719546.1"/>
    <property type="molecule type" value="Genomic_DNA"/>
</dbReference>